<comment type="caution">
    <text evidence="3">The sequence shown here is derived from an EMBL/GenBank/DDBJ whole genome shotgun (WGS) entry which is preliminary data.</text>
</comment>
<gene>
    <name evidence="3" type="ORF">C1SCF055_LOCUS29592</name>
</gene>
<evidence type="ECO:0000256" key="1">
    <source>
        <dbReference type="SAM" id="Coils"/>
    </source>
</evidence>
<evidence type="ECO:0000256" key="2">
    <source>
        <dbReference type="SAM" id="MobiDB-lite"/>
    </source>
</evidence>
<evidence type="ECO:0000313" key="5">
    <source>
        <dbReference type="Proteomes" id="UP001152797"/>
    </source>
</evidence>
<dbReference type="EMBL" id="CAMXCT010003325">
    <property type="protein sequence ID" value="CAI4003746.1"/>
    <property type="molecule type" value="Genomic_DNA"/>
</dbReference>
<accession>A0A9P1G8L5</accession>
<feature type="region of interest" description="Disordered" evidence="2">
    <location>
        <begin position="521"/>
        <end position="582"/>
    </location>
</feature>
<feature type="compositionally biased region" description="Polar residues" evidence="2">
    <location>
        <begin position="477"/>
        <end position="486"/>
    </location>
</feature>
<evidence type="ECO:0000313" key="3">
    <source>
        <dbReference type="EMBL" id="CAI4003746.1"/>
    </source>
</evidence>
<dbReference type="EMBL" id="CAMXCT020003325">
    <property type="protein sequence ID" value="CAL1157121.1"/>
    <property type="molecule type" value="Genomic_DNA"/>
</dbReference>
<feature type="compositionally biased region" description="Polar residues" evidence="2">
    <location>
        <begin position="550"/>
        <end position="575"/>
    </location>
</feature>
<keyword evidence="5" id="KW-1185">Reference proteome</keyword>
<name>A0A9P1G8L5_9DINO</name>
<dbReference type="Proteomes" id="UP001152797">
    <property type="component" value="Unassembled WGS sequence"/>
</dbReference>
<sequence length="1563" mass="174649">MAYTRDFVDKLFWRLKALGAPKVLLLALILAISTEIPSKSWDTSSTFRFVEVFAGQAEATRMFRFAQLPAARLDIDYMEAEYARQNPMDLLSDAGMVIALVVMLRGDWLEGWLAHFGLKCSSWTSVNAGTSSRSPCCAIGNTAYLSVRDGNCLGSRTILLMMVAVCLNAAVLLEQPFQSYFEFYPRFRDFMQMLRHHGGPGAVHKVSWYMYHYGQDTPKRLYGFSNSKTVGELNQGQLLGWSKKKMVLKQQGKSKELTVKYDDANGKRRWKGSSSLRESEHYPPKFGLKLVEMFHSMVDNKLGMPQLPSVVPPAEETFQSMDYGDMWAEAQMASVCRYLRAGVHLNLPESWRNLMPVEEIVCPWCYFPVMSIARAGTAQSLLSKAISTSELQHGLSHIFNDLEQNLPDTLEQLQELDAHLADLAQSLQQLATLQSQASPQQALMEAETLPATDSQLDHLLGNGTPSDDRTTPAPASPDSTLPSSASRYEDAALKHRVLDMLQKGLITNDVAQILLGAGKTPVAVNGKGKGGISPASSTPSECGVPAKVASTETQEIQGNQNQNQKRSHESQNQTAPDDDDDLDSLLQKAKRAKMDEQAIKAKLRRLCELKKGGKLQVPQWLHDQWKAADHLEMARELEACGFDKDRFVKYKTRTLTKTDRTKSDLSSGWYTKEDMQKILKWNARCKYGGDDEYHVDVRETGSHQQEEANEESFVEKTQENGEAELKAVSLPAVDQMRVRAIAAKTPAVAATSEANRAKDVFQKFVDSVLQKSAKIRSLVGELQRVYPDDSTAQKAALTLNNDLATLDAEYNKLSECMASGERDGHDKKCTKVAQNEAKIRSAKRHFKKPEVNLGNPQSLPLEDSPAVENELSSSVVSKGLVFQDSYLQHDDLAKLPRSMDMFRKIELDPYISLNLPSPGATAGRVLRHSASVFEDLLKKNEPMTFKFGITHDACVRWHNRGWGYKYSKDKFEKMVVVYAAANPHGPAFLEAASCKSQILTAQAVAADMGQQRAAQTGVAKWASIHVGNSERDAHRTMKKQKTKLDIKIESIRCNGIMIPWISPESWLPWIVKKGLWPMLAGCQLHDYEGARNNWSKFWEMYRAVNPDFELFGLEGIDLSQTAAFLVHGDEGRTLKKGGIMVTSLQSCLGCGFDEKRVCGQKDDSSKLRVNFAGHSFTTRFVVSTIPRTSYETDADVFSAATDHVAKSLDKCLKQGYVDQSRGGEKFRIAILGIKGDAPFLSKVGNFYRSYNTTAKRGEQRGAPKGVCPYCLAGTDLFPAEEIATCTPQWRTTVGVKPPWVSVPAFVRRLPHNPSDPASFFKSDIWHVVHLGFGRSWVASVLQLVLPFLPQRNLDEKWSYLTDEYLAWCKNNSKQAHISKITAYLMSYGEASGAMGNWHKGALTSNFFRWMVEFLGKVPPDGNGWVKMCREATYRMNSMFGVLYRAGAFLSRNEASFVSSQGLEFLRTYAKMASDMFNDGRQWLFPLYPKLHIFHHVVLEVMFTAESCGTCCSPMMFGCQMDEDTVGRTSRLSRRVNIRVVSARTLDRYLVSAYSAFSKAGLLG</sequence>
<keyword evidence="1" id="KW-0175">Coiled coil</keyword>
<organism evidence="3">
    <name type="scientific">Cladocopium goreaui</name>
    <dbReference type="NCBI Taxonomy" id="2562237"/>
    <lineage>
        <taxon>Eukaryota</taxon>
        <taxon>Sar</taxon>
        <taxon>Alveolata</taxon>
        <taxon>Dinophyceae</taxon>
        <taxon>Suessiales</taxon>
        <taxon>Symbiodiniaceae</taxon>
        <taxon>Cladocopium</taxon>
    </lineage>
</organism>
<feature type="coiled-coil region" evidence="1">
    <location>
        <begin position="399"/>
        <end position="436"/>
    </location>
</feature>
<feature type="region of interest" description="Disordered" evidence="2">
    <location>
        <begin position="455"/>
        <end position="486"/>
    </location>
</feature>
<proteinExistence type="predicted"/>
<evidence type="ECO:0000313" key="4">
    <source>
        <dbReference type="EMBL" id="CAL4791058.1"/>
    </source>
</evidence>
<dbReference type="EMBL" id="CAMXCT030003325">
    <property type="protein sequence ID" value="CAL4791058.1"/>
    <property type="molecule type" value="Genomic_DNA"/>
</dbReference>
<reference evidence="3" key="1">
    <citation type="submission" date="2022-10" db="EMBL/GenBank/DDBJ databases">
        <authorList>
            <person name="Chen Y."/>
            <person name="Dougan E. K."/>
            <person name="Chan C."/>
            <person name="Rhodes N."/>
            <person name="Thang M."/>
        </authorList>
    </citation>
    <scope>NUCLEOTIDE SEQUENCE</scope>
</reference>
<reference evidence="4 5" key="2">
    <citation type="submission" date="2024-05" db="EMBL/GenBank/DDBJ databases">
        <authorList>
            <person name="Chen Y."/>
            <person name="Shah S."/>
            <person name="Dougan E. K."/>
            <person name="Thang M."/>
            <person name="Chan C."/>
        </authorList>
    </citation>
    <scope>NUCLEOTIDE SEQUENCE [LARGE SCALE GENOMIC DNA]</scope>
</reference>
<protein>
    <submittedName>
        <fullName evidence="3">Uncharacterized protein</fullName>
    </submittedName>
</protein>